<feature type="compositionally biased region" description="Basic and acidic residues" evidence="1">
    <location>
        <begin position="202"/>
        <end position="214"/>
    </location>
</feature>
<evidence type="ECO:0000256" key="1">
    <source>
        <dbReference type="SAM" id="MobiDB-lite"/>
    </source>
</evidence>
<sequence>MSIVNIQSIKVPIDGAPPFEYIIAKQGEISSRQVEVTLLQNNAVYTIPSGVKARVKYYKPDGNKVINDCTISNNKVIVTYTQQMLAAAGTGFAEIQLYNGSSVLVSATYYTKIAESVYMDDIESADESTSLTKLIIETEQARDSAQAARVATEKATDNANTATSNANAATSNATSAANAANKAATTANNAASAADIAKKAADEATTNAKRETENAKNATSAANGAASNANTATTNANNAANTATAAAKTAQDAAKAVYTDRNYNLLVGEDGAVTLMYNEQ</sequence>
<reference evidence="2" key="1">
    <citation type="journal article" date="2021" name="Proc. Natl. Acad. Sci. U.S.A.">
        <title>A Catalog of Tens of Thousands of Viruses from Human Metagenomes Reveals Hidden Associations with Chronic Diseases.</title>
        <authorList>
            <person name="Tisza M.J."/>
            <person name="Buck C.B."/>
        </authorList>
    </citation>
    <scope>NUCLEOTIDE SEQUENCE</scope>
    <source>
        <strain evidence="2">Ctv9K3</strain>
    </source>
</reference>
<dbReference type="EMBL" id="BK015541">
    <property type="protein sequence ID" value="DAE12013.1"/>
    <property type="molecule type" value="Genomic_DNA"/>
</dbReference>
<feature type="region of interest" description="Disordered" evidence="1">
    <location>
        <begin position="202"/>
        <end position="232"/>
    </location>
</feature>
<name>A0A8S5Q022_9CAUD</name>
<accession>A0A8S5Q022</accession>
<organism evidence="2">
    <name type="scientific">Myoviridae sp. ctv9K3</name>
    <dbReference type="NCBI Taxonomy" id="2825203"/>
    <lineage>
        <taxon>Viruses</taxon>
        <taxon>Duplodnaviria</taxon>
        <taxon>Heunggongvirae</taxon>
        <taxon>Uroviricota</taxon>
        <taxon>Caudoviricetes</taxon>
    </lineage>
</organism>
<dbReference type="Gene3D" id="1.20.120.330">
    <property type="entry name" value="Nucleotidyltransferases domain 2"/>
    <property type="match status" value="1"/>
</dbReference>
<feature type="compositionally biased region" description="Low complexity" evidence="1">
    <location>
        <begin position="157"/>
        <end position="169"/>
    </location>
</feature>
<feature type="compositionally biased region" description="Low complexity" evidence="1">
    <location>
        <begin position="215"/>
        <end position="232"/>
    </location>
</feature>
<evidence type="ECO:0000313" key="2">
    <source>
        <dbReference type="EMBL" id="DAE12013.1"/>
    </source>
</evidence>
<feature type="region of interest" description="Disordered" evidence="1">
    <location>
        <begin position="149"/>
        <end position="169"/>
    </location>
</feature>
<proteinExistence type="predicted"/>
<protein>
    <submittedName>
        <fullName evidence="2">Baseplate component</fullName>
    </submittedName>
</protein>